<name>A0ABR8W5W9_9MICO</name>
<evidence type="ECO:0000313" key="4">
    <source>
        <dbReference type="EMBL" id="MBD8012414.1"/>
    </source>
</evidence>
<dbReference type="RefSeq" id="WP_191712823.1">
    <property type="nucleotide sequence ID" value="NZ_JACSPX010000001.1"/>
</dbReference>
<dbReference type="EMBL" id="JACSPX010000001">
    <property type="protein sequence ID" value="MBD8012414.1"/>
    <property type="molecule type" value="Genomic_DNA"/>
</dbReference>
<keyword evidence="5" id="KW-1185">Reference proteome</keyword>
<keyword evidence="1 2" id="KW-0238">DNA-binding</keyword>
<reference evidence="4 5" key="1">
    <citation type="submission" date="2020-08" db="EMBL/GenBank/DDBJ databases">
        <title>A Genomic Blueprint of the Chicken Gut Microbiome.</title>
        <authorList>
            <person name="Gilroy R."/>
            <person name="Ravi A."/>
            <person name="Getino M."/>
            <person name="Pursley I."/>
            <person name="Horton D.L."/>
            <person name="Alikhan N.-F."/>
            <person name="Baker D."/>
            <person name="Gharbi K."/>
            <person name="Hall N."/>
            <person name="Watson M."/>
            <person name="Adriaenssens E.M."/>
            <person name="Foster-Nyarko E."/>
            <person name="Jarju S."/>
            <person name="Secka A."/>
            <person name="Antonio M."/>
            <person name="Oren A."/>
            <person name="Chaudhuri R."/>
            <person name="La Ragione R.M."/>
            <person name="Hildebrand F."/>
            <person name="Pallen M.J."/>
        </authorList>
    </citation>
    <scope>NUCLEOTIDE SEQUENCE [LARGE SCALE GENOMIC DNA]</scope>
    <source>
        <strain evidence="4 5">Re1</strain>
    </source>
</reference>
<evidence type="ECO:0000313" key="5">
    <source>
        <dbReference type="Proteomes" id="UP000611521"/>
    </source>
</evidence>
<accession>A0ABR8W5W9</accession>
<evidence type="ECO:0000256" key="1">
    <source>
        <dbReference type="ARBA" id="ARBA00023125"/>
    </source>
</evidence>
<dbReference type="PROSITE" id="PS50977">
    <property type="entry name" value="HTH_TETR_2"/>
    <property type="match status" value="1"/>
</dbReference>
<evidence type="ECO:0000259" key="3">
    <source>
        <dbReference type="PROSITE" id="PS50977"/>
    </source>
</evidence>
<evidence type="ECO:0000256" key="2">
    <source>
        <dbReference type="PROSITE-ProRule" id="PRU00335"/>
    </source>
</evidence>
<comment type="caution">
    <text evidence="4">The sequence shown here is derived from an EMBL/GenBank/DDBJ whole genome shotgun (WGS) entry which is preliminary data.</text>
</comment>
<dbReference type="SUPFAM" id="SSF46689">
    <property type="entry name" value="Homeodomain-like"/>
    <property type="match status" value="1"/>
</dbReference>
<gene>
    <name evidence="4" type="ORF">H9633_08885</name>
</gene>
<proteinExistence type="predicted"/>
<dbReference type="Pfam" id="PF00440">
    <property type="entry name" value="TetR_N"/>
    <property type="match status" value="1"/>
</dbReference>
<dbReference type="Proteomes" id="UP000611521">
    <property type="component" value="Unassembled WGS sequence"/>
</dbReference>
<sequence length="204" mass="22715">MSRLREAKMHAARRLMEQAAVDLAYEEGIGAVTVDRVCATAMMSRSTFFNYFPSLDQAIFGAPLSYDPDLTARVLAQHSRDLVVAACLIVMESVRGQVDDELTRKRFALFIREPGTTNAVSWTSHESRQGLENVIADWLREHPESARLADADPETEARMTVGFSIALGDEVMRLVGDEGGELPFDVAHFRTVRERMARISLPDG</sequence>
<feature type="domain" description="HTH tetR-type" evidence="3">
    <location>
        <begin position="10"/>
        <end position="70"/>
    </location>
</feature>
<dbReference type="Gene3D" id="1.10.357.10">
    <property type="entry name" value="Tetracycline Repressor, domain 2"/>
    <property type="match status" value="1"/>
</dbReference>
<feature type="DNA-binding region" description="H-T-H motif" evidence="2">
    <location>
        <begin position="33"/>
        <end position="52"/>
    </location>
</feature>
<dbReference type="InterPro" id="IPR009057">
    <property type="entry name" value="Homeodomain-like_sf"/>
</dbReference>
<dbReference type="InterPro" id="IPR001647">
    <property type="entry name" value="HTH_TetR"/>
</dbReference>
<organism evidence="4 5">
    <name type="scientific">Microbacterium commune</name>
    <dbReference type="NCBI Taxonomy" id="2762219"/>
    <lineage>
        <taxon>Bacteria</taxon>
        <taxon>Bacillati</taxon>
        <taxon>Actinomycetota</taxon>
        <taxon>Actinomycetes</taxon>
        <taxon>Micrococcales</taxon>
        <taxon>Microbacteriaceae</taxon>
        <taxon>Microbacterium</taxon>
    </lineage>
</organism>
<protein>
    <submittedName>
        <fullName evidence="4">TetR family transcriptional regulator</fullName>
    </submittedName>
</protein>